<dbReference type="AlphaFoldDB" id="A0A8H6HIQ1"/>
<evidence type="ECO:0000313" key="2">
    <source>
        <dbReference type="EMBL" id="KAF6747131.1"/>
    </source>
</evidence>
<keyword evidence="3" id="KW-1185">Reference proteome</keyword>
<accession>A0A8H6HIQ1</accession>
<evidence type="ECO:0000256" key="1">
    <source>
        <dbReference type="SAM" id="MobiDB-lite"/>
    </source>
</evidence>
<feature type="compositionally biased region" description="Low complexity" evidence="1">
    <location>
        <begin position="27"/>
        <end position="41"/>
    </location>
</feature>
<evidence type="ECO:0000313" key="3">
    <source>
        <dbReference type="Proteomes" id="UP000521943"/>
    </source>
</evidence>
<feature type="compositionally biased region" description="Basic and acidic residues" evidence="1">
    <location>
        <begin position="670"/>
        <end position="684"/>
    </location>
</feature>
<feature type="compositionally biased region" description="Low complexity" evidence="1">
    <location>
        <begin position="55"/>
        <end position="82"/>
    </location>
</feature>
<name>A0A8H6HIQ1_9AGAR</name>
<feature type="region of interest" description="Disordered" evidence="1">
    <location>
        <begin position="214"/>
        <end position="236"/>
    </location>
</feature>
<feature type="compositionally biased region" description="Acidic residues" evidence="1">
    <location>
        <begin position="220"/>
        <end position="235"/>
    </location>
</feature>
<feature type="region of interest" description="Disordered" evidence="1">
    <location>
        <begin position="406"/>
        <end position="444"/>
    </location>
</feature>
<feature type="region of interest" description="Disordered" evidence="1">
    <location>
        <begin position="1"/>
        <end position="94"/>
    </location>
</feature>
<reference evidence="2 3" key="1">
    <citation type="submission" date="2020-07" db="EMBL/GenBank/DDBJ databases">
        <title>Comparative genomics of pyrophilous fungi reveals a link between fire events and developmental genes.</title>
        <authorList>
            <consortium name="DOE Joint Genome Institute"/>
            <person name="Steindorff A.S."/>
            <person name="Carver A."/>
            <person name="Calhoun S."/>
            <person name="Stillman K."/>
            <person name="Liu H."/>
            <person name="Lipzen A."/>
            <person name="Pangilinan J."/>
            <person name="Labutti K."/>
            <person name="Bruns T.D."/>
            <person name="Grigoriev I.V."/>
        </authorList>
    </citation>
    <scope>NUCLEOTIDE SEQUENCE [LARGE SCALE GENOMIC DNA]</scope>
    <source>
        <strain evidence="2 3">CBS 144469</strain>
    </source>
</reference>
<dbReference type="Proteomes" id="UP000521943">
    <property type="component" value="Unassembled WGS sequence"/>
</dbReference>
<feature type="compositionally biased region" description="Low complexity" evidence="1">
    <location>
        <begin position="509"/>
        <end position="535"/>
    </location>
</feature>
<feature type="compositionally biased region" description="Low complexity" evidence="1">
    <location>
        <begin position="544"/>
        <end position="561"/>
    </location>
</feature>
<comment type="caution">
    <text evidence="2">The sequence shown here is derived from an EMBL/GenBank/DDBJ whole genome shotgun (WGS) entry which is preliminary data.</text>
</comment>
<sequence length="721" mass="80129">MAGKRSRAADDYQSASHEDDDVEEGCSSRPHASSSATTSPTKRVRRMVSFPKTPTTNRTSKSSFSSAFTTPGKKTTKKTTTPYPLRAYDSPSNPFGRKHVQTLIRTLPPPTSFSKHLALRFQFVRKGIPNRKGSKGGGVHRIVQVPLSYTFVHLRCLISYLFGKSARRSVGVEGDKQDHLFEVKNEVEPYSASYKPGQIKNGVTWAKLSSTRDPCRWQQEEEEEELEEEEVDEKEEEGKLLEEEHDDWEWQDEEDFTLLHVWPDGMDSESGIIYHHSRSTQVHIMVNTAKDKLPVRRGRGNTPHVFIAKGRVHLSPPPLPRILFKTPSPKKPTNRSSSTKKKGKQTTPSPKKKKGKGPMKPSTALPEPEELTDTDAEGEVDVDAYTDFSDNHPFFLESAAHGDTKLGALDADADEDSETQCKDNYDEDEEDEEEEDFDAELDAERWNRPDAFAAYLLKYIGPLPPSKSKPFTLFSDDEDGDLGYGDEELDDTLVCASDPASDYIGGDAPSSPLVAVPPSSSSPYRSTSLFPSSSPHKPFARIFPSSPLKPLHPSTTTSSSPSKPPFPSSSSSSPQKPSAYLPSPSSSPRKPSFHPSSKFTSSPIKPRLNTFPTEMPSPSLYSPSQFNRALFLKAKLKQTPAPPKTRVQRMRIERVERRIERSLRGSVLRLKRDAGSKGKGKEGEGDGGGEEEEEEKPWVAKGEHELSPGEVWDPFGDEVEV</sequence>
<feature type="compositionally biased region" description="Basic residues" evidence="1">
    <location>
        <begin position="338"/>
        <end position="357"/>
    </location>
</feature>
<protein>
    <submittedName>
        <fullName evidence="2">Uncharacterized protein</fullName>
    </submittedName>
</protein>
<feature type="compositionally biased region" description="Acidic residues" evidence="1">
    <location>
        <begin position="685"/>
        <end position="695"/>
    </location>
</feature>
<feature type="compositionally biased region" description="Acidic residues" evidence="1">
    <location>
        <begin position="425"/>
        <end position="441"/>
    </location>
</feature>
<feature type="region of interest" description="Disordered" evidence="1">
    <location>
        <begin position="309"/>
        <end position="387"/>
    </location>
</feature>
<feature type="region of interest" description="Disordered" evidence="1">
    <location>
        <begin position="659"/>
        <end position="721"/>
    </location>
</feature>
<feature type="compositionally biased region" description="Low complexity" evidence="1">
    <location>
        <begin position="568"/>
        <end position="597"/>
    </location>
</feature>
<dbReference type="EMBL" id="JACGCI010000084">
    <property type="protein sequence ID" value="KAF6747131.1"/>
    <property type="molecule type" value="Genomic_DNA"/>
</dbReference>
<feature type="region of interest" description="Disordered" evidence="1">
    <location>
        <begin position="462"/>
        <end position="623"/>
    </location>
</feature>
<organism evidence="2 3">
    <name type="scientific">Ephemerocybe angulata</name>
    <dbReference type="NCBI Taxonomy" id="980116"/>
    <lineage>
        <taxon>Eukaryota</taxon>
        <taxon>Fungi</taxon>
        <taxon>Dikarya</taxon>
        <taxon>Basidiomycota</taxon>
        <taxon>Agaricomycotina</taxon>
        <taxon>Agaricomycetes</taxon>
        <taxon>Agaricomycetidae</taxon>
        <taxon>Agaricales</taxon>
        <taxon>Agaricineae</taxon>
        <taxon>Psathyrellaceae</taxon>
        <taxon>Ephemerocybe</taxon>
    </lineage>
</organism>
<proteinExistence type="predicted"/>
<feature type="compositionally biased region" description="Acidic residues" evidence="1">
    <location>
        <begin position="475"/>
        <end position="491"/>
    </location>
</feature>
<dbReference type="OrthoDB" id="2940229at2759"/>
<feature type="compositionally biased region" description="Acidic residues" evidence="1">
    <location>
        <begin position="367"/>
        <end position="384"/>
    </location>
</feature>
<feature type="compositionally biased region" description="Basic and acidic residues" evidence="1">
    <location>
        <begin position="696"/>
        <end position="707"/>
    </location>
</feature>
<gene>
    <name evidence="2" type="ORF">DFP72DRAFT_1149829</name>
</gene>